<evidence type="ECO:0000259" key="7">
    <source>
        <dbReference type="Pfam" id="PF00520"/>
    </source>
</evidence>
<evidence type="ECO:0000256" key="2">
    <source>
        <dbReference type="ARBA" id="ARBA00022692"/>
    </source>
</evidence>
<dbReference type="EMBL" id="LGRX02002187">
    <property type="protein sequence ID" value="KAK3284726.1"/>
    <property type="molecule type" value="Genomic_DNA"/>
</dbReference>
<evidence type="ECO:0000256" key="6">
    <source>
        <dbReference type="SAM" id="Phobius"/>
    </source>
</evidence>
<evidence type="ECO:0000313" key="8">
    <source>
        <dbReference type="EMBL" id="KAK3284726.1"/>
    </source>
</evidence>
<name>A0AAE0GVA1_9CHLO</name>
<dbReference type="GO" id="GO:0001518">
    <property type="term" value="C:voltage-gated sodium channel complex"/>
    <property type="evidence" value="ECO:0007669"/>
    <property type="project" value="TreeGrafter"/>
</dbReference>
<gene>
    <name evidence="8" type="ORF">CYMTET_7642</name>
</gene>
<reference evidence="8 9" key="1">
    <citation type="journal article" date="2015" name="Genome Biol. Evol.">
        <title>Comparative Genomics of a Bacterivorous Green Alga Reveals Evolutionary Causalities and Consequences of Phago-Mixotrophic Mode of Nutrition.</title>
        <authorList>
            <person name="Burns J.A."/>
            <person name="Paasch A."/>
            <person name="Narechania A."/>
            <person name="Kim E."/>
        </authorList>
    </citation>
    <scope>NUCLEOTIDE SEQUENCE [LARGE SCALE GENOMIC DNA]</scope>
    <source>
        <strain evidence="8 9">PLY_AMNH</strain>
    </source>
</reference>
<feature type="region of interest" description="Disordered" evidence="5">
    <location>
        <begin position="434"/>
        <end position="454"/>
    </location>
</feature>
<sequence>MESVSRSLQDLQDSPAISASANSVLQAMNSTIDLASAKLHACGRVAPTLSDLDIQVLKQRLVEETSLKQARARALERYEASRTYSLPHQKWALDLYQSDLCQILLAILIFANFIVTAAEKQLGKHTDDYGIFGGFEWFFTVIFAIELLFNMYGNWFFQFYHSPWNWFDFTVVTVSLVSLAVEDLPGISILRLLRAFRVFRLFKRLESLRRIVVALESSIPGCLNAFGILIIVSAIYSILGVEFFGDVEFASDYPYYNTFLNAMLTQFQVMSGDSWAENIARPCIKHYDVGFFAAMFFVSYILIADLLLVNVVVAVLMEKFCATNDAENDIGPDELGEYLVETGMVEHNVLADIVEPEHHRSDADHHVHAEQEEKHSRTDALHPVELSPVGIRKSLKTTDLTVLIKACETFLLSMSRQLESIDARITALDKLPSSEFVSPSPEALESESPGASQQGRMEIIAFSEPTLVIPDRAL</sequence>
<evidence type="ECO:0000256" key="1">
    <source>
        <dbReference type="ARBA" id="ARBA00004141"/>
    </source>
</evidence>
<dbReference type="PRINTS" id="PR00169">
    <property type="entry name" value="KCHANNEL"/>
</dbReference>
<evidence type="ECO:0000256" key="3">
    <source>
        <dbReference type="ARBA" id="ARBA00022989"/>
    </source>
</evidence>
<dbReference type="Proteomes" id="UP001190700">
    <property type="component" value="Unassembled WGS sequence"/>
</dbReference>
<dbReference type="PANTHER" id="PTHR10037:SF62">
    <property type="entry name" value="SODIUM CHANNEL PROTEIN 60E"/>
    <property type="match status" value="1"/>
</dbReference>
<dbReference type="PANTHER" id="PTHR10037">
    <property type="entry name" value="VOLTAGE-GATED CATION CHANNEL CALCIUM AND SODIUM"/>
    <property type="match status" value="1"/>
</dbReference>
<comment type="caution">
    <text evidence="8">The sequence shown here is derived from an EMBL/GenBank/DDBJ whole genome shotgun (WGS) entry which is preliminary data.</text>
</comment>
<dbReference type="GO" id="GO:0005248">
    <property type="term" value="F:voltage-gated sodium channel activity"/>
    <property type="evidence" value="ECO:0007669"/>
    <property type="project" value="TreeGrafter"/>
</dbReference>
<feature type="transmembrane region" description="Helical" evidence="6">
    <location>
        <begin position="129"/>
        <end position="149"/>
    </location>
</feature>
<feature type="transmembrane region" description="Helical" evidence="6">
    <location>
        <begin position="169"/>
        <end position="190"/>
    </location>
</feature>
<feature type="transmembrane region" description="Helical" evidence="6">
    <location>
        <begin position="95"/>
        <end position="117"/>
    </location>
</feature>
<feature type="transmembrane region" description="Helical" evidence="6">
    <location>
        <begin position="291"/>
        <end position="316"/>
    </location>
</feature>
<evidence type="ECO:0000256" key="5">
    <source>
        <dbReference type="SAM" id="MobiDB-lite"/>
    </source>
</evidence>
<keyword evidence="3 6" id="KW-1133">Transmembrane helix</keyword>
<comment type="subcellular location">
    <subcellularLocation>
        <location evidence="1">Membrane</location>
        <topology evidence="1">Multi-pass membrane protein</topology>
    </subcellularLocation>
</comment>
<proteinExistence type="predicted"/>
<dbReference type="InterPro" id="IPR043203">
    <property type="entry name" value="VGCC_Ca_Na"/>
</dbReference>
<dbReference type="Gene3D" id="1.20.120.350">
    <property type="entry name" value="Voltage-gated potassium channels. Chain C"/>
    <property type="match status" value="1"/>
</dbReference>
<feature type="transmembrane region" description="Helical" evidence="6">
    <location>
        <begin position="211"/>
        <end position="239"/>
    </location>
</feature>
<dbReference type="AlphaFoldDB" id="A0AAE0GVA1"/>
<accession>A0AAE0GVA1</accession>
<evidence type="ECO:0000313" key="9">
    <source>
        <dbReference type="Proteomes" id="UP001190700"/>
    </source>
</evidence>
<dbReference type="InterPro" id="IPR027359">
    <property type="entry name" value="Volt_channel_dom_sf"/>
</dbReference>
<dbReference type="Pfam" id="PF00520">
    <property type="entry name" value="Ion_trans"/>
    <property type="match status" value="1"/>
</dbReference>
<keyword evidence="2 6" id="KW-0812">Transmembrane</keyword>
<dbReference type="Gene3D" id="1.10.287.70">
    <property type="match status" value="1"/>
</dbReference>
<dbReference type="InterPro" id="IPR005821">
    <property type="entry name" value="Ion_trans_dom"/>
</dbReference>
<keyword evidence="4 6" id="KW-0472">Membrane</keyword>
<feature type="compositionally biased region" description="Low complexity" evidence="5">
    <location>
        <begin position="438"/>
        <end position="452"/>
    </location>
</feature>
<protein>
    <recommendedName>
        <fullName evidence="7">Ion transport domain-containing protein</fullName>
    </recommendedName>
</protein>
<keyword evidence="9" id="KW-1185">Reference proteome</keyword>
<dbReference type="SUPFAM" id="SSF81324">
    <property type="entry name" value="Voltage-gated potassium channels"/>
    <property type="match status" value="1"/>
</dbReference>
<feature type="domain" description="Ion transport" evidence="7">
    <location>
        <begin position="102"/>
        <end position="322"/>
    </location>
</feature>
<organism evidence="8 9">
    <name type="scientific">Cymbomonas tetramitiformis</name>
    <dbReference type="NCBI Taxonomy" id="36881"/>
    <lineage>
        <taxon>Eukaryota</taxon>
        <taxon>Viridiplantae</taxon>
        <taxon>Chlorophyta</taxon>
        <taxon>Pyramimonadophyceae</taxon>
        <taxon>Pyramimonadales</taxon>
        <taxon>Pyramimonadaceae</taxon>
        <taxon>Cymbomonas</taxon>
    </lineage>
</organism>
<evidence type="ECO:0000256" key="4">
    <source>
        <dbReference type="ARBA" id="ARBA00023136"/>
    </source>
</evidence>